<protein>
    <submittedName>
        <fullName evidence="2">Alpha/beta hydrolase</fullName>
    </submittedName>
</protein>
<dbReference type="PRINTS" id="PR00111">
    <property type="entry name" value="ABHYDROLASE"/>
</dbReference>
<comment type="caution">
    <text evidence="2">The sequence shown here is derived from an EMBL/GenBank/DDBJ whole genome shotgun (WGS) entry which is preliminary data.</text>
</comment>
<dbReference type="Gene3D" id="3.40.50.1820">
    <property type="entry name" value="alpha/beta hydrolase"/>
    <property type="match status" value="1"/>
</dbReference>
<dbReference type="AlphaFoldDB" id="A0A4R9LUQ6"/>
<accession>A0A4R9LUQ6</accession>
<dbReference type="SUPFAM" id="SSF53474">
    <property type="entry name" value="alpha/beta-Hydrolases"/>
    <property type="match status" value="1"/>
</dbReference>
<name>A0A4R9LUQ6_9LEPT</name>
<dbReference type="EMBL" id="RQHV01000007">
    <property type="protein sequence ID" value="TGN14306.1"/>
    <property type="molecule type" value="Genomic_DNA"/>
</dbReference>
<sequence length="278" mass="32349">MKTKSFAFRGINLTYYDYESDKPPLLFCHANGYSAGCYKYYHEALQKDYRVLALDFAGHGKSDFSLDFKNWNFFRDQILSLLNHEKINSIQTIGHSLGGASTILASVKEPERFEKLITFDPVILGWKMITMGKFLKSPLEKGASKRRKIFSSMELVKRSYRQFPAFAKFNDTIFEDYLNSCLKKTGNGNEVELCCDPRVEAQIFGDSHYHIFINFYRVSREVHVLIPEKYEVCSPDLAKLITKKNPNSSVTIWPEITHFFPFENPKQTLDWLRMKLEL</sequence>
<reference evidence="2" key="1">
    <citation type="journal article" date="2019" name="PLoS Negl. Trop. Dis.">
        <title>Revisiting the worldwide diversity of Leptospira species in the environment.</title>
        <authorList>
            <person name="Vincent A.T."/>
            <person name="Schiettekatte O."/>
            <person name="Bourhy P."/>
            <person name="Veyrier F.J."/>
            <person name="Picardeau M."/>
        </authorList>
    </citation>
    <scope>NUCLEOTIDE SEQUENCE [LARGE SCALE GENOMIC DNA]</scope>
    <source>
        <strain evidence="2">201400974</strain>
    </source>
</reference>
<keyword evidence="2" id="KW-0378">Hydrolase</keyword>
<evidence type="ECO:0000313" key="3">
    <source>
        <dbReference type="Proteomes" id="UP000298264"/>
    </source>
</evidence>
<organism evidence="2 3">
    <name type="scientific">Leptospira ilyithenensis</name>
    <dbReference type="NCBI Taxonomy" id="2484901"/>
    <lineage>
        <taxon>Bacteria</taxon>
        <taxon>Pseudomonadati</taxon>
        <taxon>Spirochaetota</taxon>
        <taxon>Spirochaetia</taxon>
        <taxon>Leptospirales</taxon>
        <taxon>Leptospiraceae</taxon>
        <taxon>Leptospira</taxon>
    </lineage>
</organism>
<evidence type="ECO:0000313" key="2">
    <source>
        <dbReference type="EMBL" id="TGN14306.1"/>
    </source>
</evidence>
<dbReference type="OrthoDB" id="9805423at2"/>
<dbReference type="GO" id="GO:0016787">
    <property type="term" value="F:hydrolase activity"/>
    <property type="evidence" value="ECO:0007669"/>
    <property type="project" value="UniProtKB-KW"/>
</dbReference>
<dbReference type="PANTHER" id="PTHR43798">
    <property type="entry name" value="MONOACYLGLYCEROL LIPASE"/>
    <property type="match status" value="1"/>
</dbReference>
<dbReference type="InterPro" id="IPR000073">
    <property type="entry name" value="AB_hydrolase_1"/>
</dbReference>
<dbReference type="RefSeq" id="WP_135762784.1">
    <property type="nucleotide sequence ID" value="NZ_RQHV01000007.1"/>
</dbReference>
<proteinExistence type="predicted"/>
<dbReference type="InterPro" id="IPR029058">
    <property type="entry name" value="AB_hydrolase_fold"/>
</dbReference>
<dbReference type="InterPro" id="IPR050266">
    <property type="entry name" value="AB_hydrolase_sf"/>
</dbReference>
<gene>
    <name evidence="2" type="ORF">EHS11_02170</name>
</gene>
<feature type="domain" description="AB hydrolase-1" evidence="1">
    <location>
        <begin position="23"/>
        <end position="124"/>
    </location>
</feature>
<evidence type="ECO:0000259" key="1">
    <source>
        <dbReference type="Pfam" id="PF00561"/>
    </source>
</evidence>
<keyword evidence="3" id="KW-1185">Reference proteome</keyword>
<dbReference type="Proteomes" id="UP000298264">
    <property type="component" value="Unassembled WGS sequence"/>
</dbReference>
<dbReference type="Pfam" id="PF00561">
    <property type="entry name" value="Abhydrolase_1"/>
    <property type="match status" value="1"/>
</dbReference>